<dbReference type="GO" id="GO:0008270">
    <property type="term" value="F:zinc ion binding"/>
    <property type="evidence" value="ECO:0007669"/>
    <property type="project" value="InterPro"/>
</dbReference>
<organism evidence="6 7">
    <name type="scientific">Paragonimus westermani</name>
    <dbReference type="NCBI Taxonomy" id="34504"/>
    <lineage>
        <taxon>Eukaryota</taxon>
        <taxon>Metazoa</taxon>
        <taxon>Spiralia</taxon>
        <taxon>Lophotrochozoa</taxon>
        <taxon>Platyhelminthes</taxon>
        <taxon>Trematoda</taxon>
        <taxon>Digenea</taxon>
        <taxon>Plagiorchiida</taxon>
        <taxon>Troglotremata</taxon>
        <taxon>Troglotrematidae</taxon>
        <taxon>Paragonimus</taxon>
    </lineage>
</organism>
<dbReference type="AlphaFoldDB" id="A0A5J4NXY0"/>
<name>A0A5J4NXY0_9TREM</name>
<reference evidence="6 7" key="1">
    <citation type="journal article" date="2019" name="Gigascience">
        <title>Whole-genome sequence of the oriental lung fluke Paragonimus westermani.</title>
        <authorList>
            <person name="Oey H."/>
            <person name="Zakrzewski M."/>
            <person name="Narain K."/>
            <person name="Devi K.R."/>
            <person name="Agatsuma T."/>
            <person name="Nawaratna S."/>
            <person name="Gobert G.N."/>
            <person name="Jones M.K."/>
            <person name="Ragan M.A."/>
            <person name="McManus D.P."/>
            <person name="Krause L."/>
        </authorList>
    </citation>
    <scope>NUCLEOTIDE SEQUENCE [LARGE SCALE GENOMIC DNA]</scope>
    <source>
        <strain evidence="6 7">IND2009</strain>
    </source>
</reference>
<keyword evidence="7" id="KW-1185">Reference proteome</keyword>
<dbReference type="Gene3D" id="2.60.40.3120">
    <property type="match status" value="1"/>
</dbReference>
<evidence type="ECO:0000256" key="1">
    <source>
        <dbReference type="ARBA" id="ARBA00001947"/>
    </source>
</evidence>
<dbReference type="Proteomes" id="UP000324629">
    <property type="component" value="Unassembled WGS sequence"/>
</dbReference>
<comment type="similarity">
    <text evidence="2 3">Belongs to the peptidase M14 family.</text>
</comment>
<dbReference type="GO" id="GO:0004181">
    <property type="term" value="F:metallocarboxypeptidase activity"/>
    <property type="evidence" value="ECO:0007669"/>
    <property type="project" value="InterPro"/>
</dbReference>
<evidence type="ECO:0000313" key="7">
    <source>
        <dbReference type="Proteomes" id="UP000324629"/>
    </source>
</evidence>
<dbReference type="Pfam" id="PF00246">
    <property type="entry name" value="Peptidase_M14"/>
    <property type="match status" value="1"/>
</dbReference>
<comment type="cofactor">
    <cofactor evidence="1">
        <name>Zn(2+)</name>
        <dbReference type="ChEBI" id="CHEBI:29105"/>
    </cofactor>
</comment>
<feature type="region of interest" description="Disordered" evidence="4">
    <location>
        <begin position="1"/>
        <end position="22"/>
    </location>
</feature>
<dbReference type="GO" id="GO:0006508">
    <property type="term" value="P:proteolysis"/>
    <property type="evidence" value="ECO:0007669"/>
    <property type="project" value="InterPro"/>
</dbReference>
<comment type="caution">
    <text evidence="6">The sequence shown here is derived from an EMBL/GenBank/DDBJ whole genome shotgun (WGS) entry which is preliminary data.</text>
</comment>
<accession>A0A5J4NXY0</accession>
<dbReference type="InterPro" id="IPR050821">
    <property type="entry name" value="Cytosolic_carboxypeptidase"/>
</dbReference>
<dbReference type="PANTHER" id="PTHR12756">
    <property type="entry name" value="CYTOSOLIC CARBOXYPEPTIDASE"/>
    <property type="match status" value="1"/>
</dbReference>
<comment type="caution">
    <text evidence="3">Lacks conserved residue(s) required for the propagation of feature annotation.</text>
</comment>
<dbReference type="PROSITE" id="PS52035">
    <property type="entry name" value="PEPTIDASE_M14"/>
    <property type="match status" value="1"/>
</dbReference>
<evidence type="ECO:0000259" key="5">
    <source>
        <dbReference type="PROSITE" id="PS52035"/>
    </source>
</evidence>
<protein>
    <recommendedName>
        <fullName evidence="5">Peptidase M14 domain-containing protein</fullName>
    </recommendedName>
</protein>
<dbReference type="InterPro" id="IPR000834">
    <property type="entry name" value="Peptidase_M14"/>
</dbReference>
<dbReference type="PANTHER" id="PTHR12756:SF4">
    <property type="entry name" value="PEPTIDASE M14 CARBOXYPEPTIDASE A DOMAIN-CONTAINING PROTEIN"/>
    <property type="match status" value="1"/>
</dbReference>
<dbReference type="SUPFAM" id="SSF53187">
    <property type="entry name" value="Zn-dependent exopeptidases"/>
    <property type="match status" value="1"/>
</dbReference>
<sequence>MTIGKPAGNKLNSRETESHGHRTSPVYADWCGVVRDRHGPFWPTGRGPLYPAPRHSRPDGRGLLRTDKHYVRRMKILFFSEKETASKGSGWYRTGENIIYSRTSICTSHRTAQSDIPLYQLKWEMTFPHADDLCYMAYCYPYSYTELKSDLNALLERADENHLNKGTVRCEILCQTRAGNSCFLVTITDPEIPDSDKIAAVLTARVHPGETNSSWVILGLLRLLTGTSKEAVALRRQFVFRIIPMLNPDGVILGNYRWVLVR</sequence>
<evidence type="ECO:0000256" key="2">
    <source>
        <dbReference type="ARBA" id="ARBA00005988"/>
    </source>
</evidence>
<feature type="domain" description="Peptidase M14" evidence="5">
    <location>
        <begin position="140"/>
        <end position="262"/>
    </location>
</feature>
<dbReference type="EMBL" id="QNGE01000451">
    <property type="protein sequence ID" value="KAA3680413.1"/>
    <property type="molecule type" value="Genomic_DNA"/>
</dbReference>
<proteinExistence type="inferred from homology"/>
<dbReference type="Gene3D" id="3.40.630.10">
    <property type="entry name" value="Zn peptidases"/>
    <property type="match status" value="1"/>
</dbReference>
<evidence type="ECO:0000256" key="3">
    <source>
        <dbReference type="PROSITE-ProRule" id="PRU01379"/>
    </source>
</evidence>
<evidence type="ECO:0000256" key="4">
    <source>
        <dbReference type="SAM" id="MobiDB-lite"/>
    </source>
</evidence>
<evidence type="ECO:0000313" key="6">
    <source>
        <dbReference type="EMBL" id="KAA3680413.1"/>
    </source>
</evidence>
<gene>
    <name evidence="6" type="ORF">DEA37_0007295</name>
</gene>